<sequence>MIKMIATDIDGTLVNSKAELTQETIKTLVQAHKQGVKIILCTGRPLSGIVPLLEKLGLHNDESIAITQNGAQAVRAKSAQPLFRNLLSYEDFKEITNFSKNLDVDMCMMTTDSKMYVFQRNVNSNMIYDAYTAHMDLRVRELNEITEAENIAKVTWTDTKERIDAVQDKIPAEFFDKYDCVRTDPIFFDFMNKKATKGAAVLQLAQSFGLKPEEVMVAGDQQNDLSMITSPCFSVAMGNGAENIKAAADYVTATNDEDGLAKAVQKFVLK</sequence>
<accession>A0A0R1WP14</accession>
<organism evidence="1 2">
    <name type="scientific">Ligilactobacillus hayakitensis DSM 18933 = JCM 14209</name>
    <dbReference type="NCBI Taxonomy" id="1423755"/>
    <lineage>
        <taxon>Bacteria</taxon>
        <taxon>Bacillati</taxon>
        <taxon>Bacillota</taxon>
        <taxon>Bacilli</taxon>
        <taxon>Lactobacillales</taxon>
        <taxon>Lactobacillaceae</taxon>
        <taxon>Ligilactobacillus</taxon>
    </lineage>
</organism>
<dbReference type="Gene3D" id="3.30.1240.10">
    <property type="match status" value="1"/>
</dbReference>
<dbReference type="SFLD" id="SFLDS00003">
    <property type="entry name" value="Haloacid_Dehalogenase"/>
    <property type="match status" value="1"/>
</dbReference>
<dbReference type="NCBIfam" id="TIGR00099">
    <property type="entry name" value="Cof-subfamily"/>
    <property type="match status" value="1"/>
</dbReference>
<dbReference type="GO" id="GO:0000287">
    <property type="term" value="F:magnesium ion binding"/>
    <property type="evidence" value="ECO:0007669"/>
    <property type="project" value="TreeGrafter"/>
</dbReference>
<dbReference type="EMBL" id="AZGD01000087">
    <property type="protein sequence ID" value="KRM19165.1"/>
    <property type="molecule type" value="Genomic_DNA"/>
</dbReference>
<dbReference type="SFLD" id="SFLDG01140">
    <property type="entry name" value="C2.B:_Phosphomannomutase_and_P"/>
    <property type="match status" value="1"/>
</dbReference>
<dbReference type="PANTHER" id="PTHR10000">
    <property type="entry name" value="PHOSPHOSERINE PHOSPHATASE"/>
    <property type="match status" value="1"/>
</dbReference>
<dbReference type="NCBIfam" id="TIGR01484">
    <property type="entry name" value="HAD-SF-IIB"/>
    <property type="match status" value="1"/>
</dbReference>
<dbReference type="PATRIC" id="fig|1423755.3.peg.508"/>
<name>A0A0R1WP14_9LACO</name>
<dbReference type="CDD" id="cd07516">
    <property type="entry name" value="HAD_Pase"/>
    <property type="match status" value="1"/>
</dbReference>
<dbReference type="STRING" id="1423755.FC40_GL000458"/>
<evidence type="ECO:0000313" key="2">
    <source>
        <dbReference type="Proteomes" id="UP000051054"/>
    </source>
</evidence>
<dbReference type="Proteomes" id="UP000051054">
    <property type="component" value="Unassembled WGS sequence"/>
</dbReference>
<dbReference type="PANTHER" id="PTHR10000:SF8">
    <property type="entry name" value="HAD SUPERFAMILY HYDROLASE-LIKE, TYPE 3"/>
    <property type="match status" value="1"/>
</dbReference>
<dbReference type="Pfam" id="PF08282">
    <property type="entry name" value="Hydrolase_3"/>
    <property type="match status" value="1"/>
</dbReference>
<dbReference type="InterPro" id="IPR023214">
    <property type="entry name" value="HAD_sf"/>
</dbReference>
<reference evidence="1 2" key="1">
    <citation type="journal article" date="2015" name="Genome Announc.">
        <title>Expanding the biotechnology potential of lactobacilli through comparative genomics of 213 strains and associated genera.</title>
        <authorList>
            <person name="Sun Z."/>
            <person name="Harris H.M."/>
            <person name="McCann A."/>
            <person name="Guo C."/>
            <person name="Argimon S."/>
            <person name="Zhang W."/>
            <person name="Yang X."/>
            <person name="Jeffery I.B."/>
            <person name="Cooney J.C."/>
            <person name="Kagawa T.F."/>
            <person name="Liu W."/>
            <person name="Song Y."/>
            <person name="Salvetti E."/>
            <person name="Wrobel A."/>
            <person name="Rasinkangas P."/>
            <person name="Parkhill J."/>
            <person name="Rea M.C."/>
            <person name="O'Sullivan O."/>
            <person name="Ritari J."/>
            <person name="Douillard F.P."/>
            <person name="Paul Ross R."/>
            <person name="Yang R."/>
            <person name="Briner A.E."/>
            <person name="Felis G.E."/>
            <person name="de Vos W.M."/>
            <person name="Barrangou R."/>
            <person name="Klaenhammer T.R."/>
            <person name="Caufield P.W."/>
            <person name="Cui Y."/>
            <person name="Zhang H."/>
            <person name="O'Toole P.W."/>
        </authorList>
    </citation>
    <scope>NUCLEOTIDE SEQUENCE [LARGE SCALE GENOMIC DNA]</scope>
    <source>
        <strain evidence="1 2">DSM 18933</strain>
    </source>
</reference>
<keyword evidence="2" id="KW-1185">Reference proteome</keyword>
<dbReference type="InterPro" id="IPR006379">
    <property type="entry name" value="HAD-SF_hydro_IIB"/>
</dbReference>
<dbReference type="GO" id="GO:0005829">
    <property type="term" value="C:cytosol"/>
    <property type="evidence" value="ECO:0007669"/>
    <property type="project" value="TreeGrafter"/>
</dbReference>
<dbReference type="eggNOG" id="COG0561">
    <property type="taxonomic scope" value="Bacteria"/>
</dbReference>
<comment type="caution">
    <text evidence="1">The sequence shown here is derived from an EMBL/GenBank/DDBJ whole genome shotgun (WGS) entry which is preliminary data.</text>
</comment>
<dbReference type="InterPro" id="IPR036412">
    <property type="entry name" value="HAD-like_sf"/>
</dbReference>
<dbReference type="AlphaFoldDB" id="A0A0R1WP14"/>
<dbReference type="InterPro" id="IPR000150">
    <property type="entry name" value="Cof"/>
</dbReference>
<dbReference type="OrthoDB" id="9790031at2"/>
<dbReference type="RefSeq" id="WP_035519892.1">
    <property type="nucleotide sequence ID" value="NZ_AZGD01000087.1"/>
</dbReference>
<keyword evidence="1" id="KW-0378">Hydrolase</keyword>
<protein>
    <submittedName>
        <fullName evidence="1">Had superfamily hydrolase</fullName>
    </submittedName>
</protein>
<dbReference type="Gene3D" id="3.40.50.1000">
    <property type="entry name" value="HAD superfamily/HAD-like"/>
    <property type="match status" value="1"/>
</dbReference>
<evidence type="ECO:0000313" key="1">
    <source>
        <dbReference type="EMBL" id="KRM19165.1"/>
    </source>
</evidence>
<dbReference type="SUPFAM" id="SSF56784">
    <property type="entry name" value="HAD-like"/>
    <property type="match status" value="1"/>
</dbReference>
<proteinExistence type="predicted"/>
<gene>
    <name evidence="1" type="ORF">FC40_GL000458</name>
</gene>
<dbReference type="GO" id="GO:0016791">
    <property type="term" value="F:phosphatase activity"/>
    <property type="evidence" value="ECO:0007669"/>
    <property type="project" value="UniProtKB-ARBA"/>
</dbReference>
<dbReference type="SFLD" id="SFLDG01144">
    <property type="entry name" value="C2.B.4:_PGP_Like"/>
    <property type="match status" value="1"/>
</dbReference>